<evidence type="ECO:0000313" key="3">
    <source>
        <dbReference type="EMBL" id="CCI54786.1"/>
    </source>
</evidence>
<dbReference type="AlphaFoldDB" id="A0A077MBS2"/>
<feature type="chain" id="PRO_5001721021" description="Secreted protein" evidence="2">
    <location>
        <begin position="31"/>
        <end position="142"/>
    </location>
</feature>
<accession>A0A077MBS2</accession>
<gene>
    <name evidence="3" type="ORF">BN13_820007</name>
</gene>
<dbReference type="STRING" id="1193518.BN13_820007"/>
<proteinExistence type="predicted"/>
<evidence type="ECO:0000313" key="4">
    <source>
        <dbReference type="Proteomes" id="UP000035720"/>
    </source>
</evidence>
<dbReference type="EMBL" id="CAJC01000197">
    <property type="protein sequence ID" value="CCI54786.1"/>
    <property type="molecule type" value="Genomic_DNA"/>
</dbReference>
<comment type="caution">
    <text evidence="3">The sequence shown here is derived from an EMBL/GenBank/DDBJ whole genome shotgun (WGS) entry which is preliminary data.</text>
</comment>
<sequence>MLRRRKLLASRNFVKTTPLAAIFFSGFSHALPATVTLLSNTVHPHLRRPAEPFPAGALRPYSTSTPPTRQHQSRTLWTDEEPARGNPVDNPLADPRPSVGLPRSWAAPLAWRAGPGPAPRVRVAFRRFAWRNHSQKASQSAG</sequence>
<organism evidence="3 4">
    <name type="scientific">Nostocoides jenkinsii Ben 74</name>
    <dbReference type="NCBI Taxonomy" id="1193518"/>
    <lineage>
        <taxon>Bacteria</taxon>
        <taxon>Bacillati</taxon>
        <taxon>Actinomycetota</taxon>
        <taxon>Actinomycetes</taxon>
        <taxon>Micrococcales</taxon>
        <taxon>Intrasporangiaceae</taxon>
        <taxon>Nostocoides</taxon>
    </lineage>
</organism>
<feature type="signal peptide" evidence="2">
    <location>
        <begin position="1"/>
        <end position="30"/>
    </location>
</feature>
<evidence type="ECO:0008006" key="5">
    <source>
        <dbReference type="Google" id="ProtNLM"/>
    </source>
</evidence>
<evidence type="ECO:0000256" key="2">
    <source>
        <dbReference type="SAM" id="SignalP"/>
    </source>
</evidence>
<feature type="compositionally biased region" description="Polar residues" evidence="1">
    <location>
        <begin position="61"/>
        <end position="76"/>
    </location>
</feature>
<evidence type="ECO:0000256" key="1">
    <source>
        <dbReference type="SAM" id="MobiDB-lite"/>
    </source>
</evidence>
<dbReference type="Proteomes" id="UP000035720">
    <property type="component" value="Unassembled WGS sequence"/>
</dbReference>
<keyword evidence="2" id="KW-0732">Signal</keyword>
<keyword evidence="4" id="KW-1185">Reference proteome</keyword>
<reference evidence="3 4" key="1">
    <citation type="journal article" date="2013" name="ISME J.">
        <title>A metabolic model for members of the genus Tetrasphaera involved in enhanced biological phosphorus removal.</title>
        <authorList>
            <person name="Kristiansen R."/>
            <person name="Nguyen H.T.T."/>
            <person name="Saunders A.M."/>
            <person name="Nielsen J.L."/>
            <person name="Wimmer R."/>
            <person name="Le V.Q."/>
            <person name="McIlroy S.J."/>
            <person name="Petrovski S."/>
            <person name="Seviour R.J."/>
            <person name="Calteau A."/>
            <person name="Nielsen K.L."/>
            <person name="Nielsen P.H."/>
        </authorList>
    </citation>
    <scope>NUCLEOTIDE SEQUENCE [LARGE SCALE GENOMIC DNA]</scope>
    <source>
        <strain evidence="3 4">Ben 74</strain>
    </source>
</reference>
<feature type="region of interest" description="Disordered" evidence="1">
    <location>
        <begin position="48"/>
        <end position="99"/>
    </location>
</feature>
<name>A0A077MBS2_9MICO</name>
<protein>
    <recommendedName>
        <fullName evidence="5">Secreted protein</fullName>
    </recommendedName>
</protein>